<dbReference type="Gene3D" id="3.40.33.10">
    <property type="entry name" value="CAP"/>
    <property type="match status" value="1"/>
</dbReference>
<gene>
    <name evidence="3" type="ORF">LOAG_15306</name>
</gene>
<evidence type="ECO:0000313" key="3">
    <source>
        <dbReference type="EMBL" id="EFO13224.2"/>
    </source>
</evidence>
<organism evidence="3">
    <name type="scientific">Loa loa</name>
    <name type="common">Eye worm</name>
    <name type="synonym">Filaria loa</name>
    <dbReference type="NCBI Taxonomy" id="7209"/>
    <lineage>
        <taxon>Eukaryota</taxon>
        <taxon>Metazoa</taxon>
        <taxon>Ecdysozoa</taxon>
        <taxon>Nematoda</taxon>
        <taxon>Chromadorea</taxon>
        <taxon>Rhabditida</taxon>
        <taxon>Spirurina</taxon>
        <taxon>Spiruromorpha</taxon>
        <taxon>Filarioidea</taxon>
        <taxon>Onchocercidae</taxon>
        <taxon>Loa</taxon>
    </lineage>
</organism>
<accession>A0A1S0TGH4</accession>
<proteinExistence type="predicted"/>
<dbReference type="RefSeq" id="XP_003150845.2">
    <property type="nucleotide sequence ID" value="XM_003150797.2"/>
</dbReference>
<protein>
    <recommendedName>
        <fullName evidence="2">SCP domain-containing protein</fullName>
    </recommendedName>
</protein>
<dbReference type="GeneID" id="9952795"/>
<dbReference type="OrthoDB" id="5877551at2759"/>
<dbReference type="SMART" id="SM00198">
    <property type="entry name" value="SCP"/>
    <property type="match status" value="1"/>
</dbReference>
<keyword evidence="1" id="KW-0732">Signal</keyword>
<dbReference type="EMBL" id="JH713843">
    <property type="protein sequence ID" value="EFO13224.2"/>
    <property type="molecule type" value="Genomic_DNA"/>
</dbReference>
<feature type="signal peptide" evidence="1">
    <location>
        <begin position="1"/>
        <end position="16"/>
    </location>
</feature>
<feature type="chain" id="PRO_5010250970" description="SCP domain-containing protein" evidence="1">
    <location>
        <begin position="17"/>
        <end position="154"/>
    </location>
</feature>
<dbReference type="InterPro" id="IPR035940">
    <property type="entry name" value="CAP_sf"/>
</dbReference>
<sequence length="154" mass="17914">MLCFFMFAAIIIAVEGYRCKAGRITPEQRKAIVKQNNKFRSQPEQRKAIVKQNNKFRSQLVHGELKNKAGEFMPRGKNMLKMRWSCSLEHSAQKWANRCAFGHSPEERRNDTGENIYDFWSSTTVEGSFDAYLHHLKSRNLLDRNTSLACTNIR</sequence>
<dbReference type="PANTHER" id="PTHR10334">
    <property type="entry name" value="CYSTEINE-RICH SECRETORY PROTEIN-RELATED"/>
    <property type="match status" value="1"/>
</dbReference>
<evidence type="ECO:0000256" key="1">
    <source>
        <dbReference type="SAM" id="SignalP"/>
    </source>
</evidence>
<dbReference type="InterPro" id="IPR014044">
    <property type="entry name" value="CAP_dom"/>
</dbReference>
<evidence type="ECO:0000259" key="2">
    <source>
        <dbReference type="SMART" id="SM00198"/>
    </source>
</evidence>
<dbReference type="Pfam" id="PF00188">
    <property type="entry name" value="CAP"/>
    <property type="match status" value="1"/>
</dbReference>
<dbReference type="InterPro" id="IPR001283">
    <property type="entry name" value="CRISP-related"/>
</dbReference>
<dbReference type="SUPFAM" id="SSF55797">
    <property type="entry name" value="PR-1-like"/>
    <property type="match status" value="1"/>
</dbReference>
<name>A0A1S0TGH4_LOALO</name>
<dbReference type="AlphaFoldDB" id="A0A1S0TGH4"/>
<dbReference type="CDD" id="cd05380">
    <property type="entry name" value="CAP_euk"/>
    <property type="match status" value="1"/>
</dbReference>
<dbReference type="CTD" id="9952795"/>
<dbReference type="KEGG" id="loa:LOAG_15306"/>
<reference evidence="3" key="1">
    <citation type="submission" date="2012-04" db="EMBL/GenBank/DDBJ databases">
        <title>The Genome Sequence of Loa loa.</title>
        <authorList>
            <consortium name="The Broad Institute Genome Sequencing Platform"/>
            <consortium name="Broad Institute Genome Sequencing Center for Infectious Disease"/>
            <person name="Nutman T.B."/>
            <person name="Fink D.L."/>
            <person name="Russ C."/>
            <person name="Young S."/>
            <person name="Zeng Q."/>
            <person name="Gargeya S."/>
            <person name="Alvarado L."/>
            <person name="Berlin A."/>
            <person name="Chapman S.B."/>
            <person name="Chen Z."/>
            <person name="Freedman E."/>
            <person name="Gellesch M."/>
            <person name="Goldberg J."/>
            <person name="Griggs A."/>
            <person name="Gujja S."/>
            <person name="Heilman E.R."/>
            <person name="Heiman D."/>
            <person name="Howarth C."/>
            <person name="Mehta T."/>
            <person name="Neiman D."/>
            <person name="Pearson M."/>
            <person name="Roberts A."/>
            <person name="Saif S."/>
            <person name="Shea T."/>
            <person name="Shenoy N."/>
            <person name="Sisk P."/>
            <person name="Stolte C."/>
            <person name="Sykes S."/>
            <person name="White J."/>
            <person name="Yandava C."/>
            <person name="Haas B."/>
            <person name="Henn M.R."/>
            <person name="Nusbaum C."/>
            <person name="Birren B."/>
        </authorList>
    </citation>
    <scope>NUCLEOTIDE SEQUENCE [LARGE SCALE GENOMIC DNA]</scope>
</reference>
<feature type="domain" description="SCP" evidence="2">
    <location>
        <begin position="44"/>
        <end position="154"/>
    </location>
</feature>